<comment type="caution">
    <text evidence="2">The sequence shown here is derived from an EMBL/GenBank/DDBJ whole genome shotgun (WGS) entry which is preliminary data.</text>
</comment>
<feature type="compositionally biased region" description="Basic and acidic residues" evidence="1">
    <location>
        <begin position="83"/>
        <end position="92"/>
    </location>
</feature>
<keyword evidence="3" id="KW-1185">Reference proteome</keyword>
<evidence type="ECO:0000313" key="3">
    <source>
        <dbReference type="Proteomes" id="UP000215506"/>
    </source>
</evidence>
<feature type="region of interest" description="Disordered" evidence="1">
    <location>
        <begin position="48"/>
        <end position="67"/>
    </location>
</feature>
<dbReference type="Proteomes" id="UP000215506">
    <property type="component" value="Unassembled WGS sequence"/>
</dbReference>
<protein>
    <recommendedName>
        <fullName evidence="4">HNH endonuclease</fullName>
    </recommendedName>
</protein>
<feature type="compositionally biased region" description="Basic and acidic residues" evidence="1">
    <location>
        <begin position="48"/>
        <end position="63"/>
    </location>
</feature>
<name>A0A231HCN8_9NOCA</name>
<evidence type="ECO:0008006" key="4">
    <source>
        <dbReference type="Google" id="ProtNLM"/>
    </source>
</evidence>
<dbReference type="EMBL" id="NGAF01000002">
    <property type="protein sequence ID" value="OXR46660.1"/>
    <property type="molecule type" value="Genomic_DNA"/>
</dbReference>
<evidence type="ECO:0000313" key="2">
    <source>
        <dbReference type="EMBL" id="OXR46660.1"/>
    </source>
</evidence>
<evidence type="ECO:0000256" key="1">
    <source>
        <dbReference type="SAM" id="MobiDB-lite"/>
    </source>
</evidence>
<proteinExistence type="predicted"/>
<dbReference type="RefSeq" id="WP_094024791.1">
    <property type="nucleotide sequence ID" value="NZ_NGAF01000002.1"/>
</dbReference>
<dbReference type="Gene3D" id="1.10.30.50">
    <property type="match status" value="1"/>
</dbReference>
<accession>A0A231HCN8</accession>
<reference evidence="2 3" key="1">
    <citation type="submission" date="2017-07" db="EMBL/GenBank/DDBJ databases">
        <title>First draft Genome Sequence of Nocardia cerradoensis isolated from human infection.</title>
        <authorList>
            <person name="Carrasco G."/>
        </authorList>
    </citation>
    <scope>NUCLEOTIDE SEQUENCE [LARGE SCALE GENOMIC DNA]</scope>
    <source>
        <strain evidence="2 3">CNM20130759</strain>
    </source>
</reference>
<feature type="region of interest" description="Disordered" evidence="1">
    <location>
        <begin position="80"/>
        <end position="108"/>
    </location>
</feature>
<gene>
    <name evidence="2" type="ORF">B7C42_01635</name>
</gene>
<organism evidence="2 3">
    <name type="scientific">Nocardia cerradoensis</name>
    <dbReference type="NCBI Taxonomy" id="85688"/>
    <lineage>
        <taxon>Bacteria</taxon>
        <taxon>Bacillati</taxon>
        <taxon>Actinomycetota</taxon>
        <taxon>Actinomycetes</taxon>
        <taxon>Mycobacteriales</taxon>
        <taxon>Nocardiaceae</taxon>
        <taxon>Nocardia</taxon>
    </lineage>
</organism>
<dbReference type="AlphaFoldDB" id="A0A231HCN8"/>
<sequence>MPATATRRLTTTQRGLGHAHRQQVAALLRLHEDGTACWWCGRPMFRDPQRNPDGRTLQGDHSKARSMGGTIADRLLHASCNESRGDGSRDAQRPAVTGQPVENRRSDEDRARWCLMGW</sequence>